<protein>
    <submittedName>
        <fullName evidence="1">Uncharacterized protein</fullName>
    </submittedName>
</protein>
<dbReference type="AlphaFoldDB" id="A0A1Q5UFH5"/>
<keyword evidence="2" id="KW-1185">Reference proteome</keyword>
<sequence>MQPIPHRIHHPPHSGFTAAQRALSIPELVSQILSWDAAGFKDYYWVYGQIFPRTSFARYARVNKLWFHEAMRYLWWTPQPRFKLELLEKTTPFRRQFYADFMVNVYFYNDPKLSASENRIFKGLILPRLRFAKILVRTGQRLLSLPEIVGCALQDLTIDIVAMKNGRSGALSDNRMQERLAKRLMKMFPNLEKITLNELLTGHVSPGDLARFQANFSHVRVVLQVANGQQ</sequence>
<accession>A0A1Q5UFH5</accession>
<dbReference type="EMBL" id="MNBE01000293">
    <property type="protein sequence ID" value="OKP11231.1"/>
    <property type="molecule type" value="Genomic_DNA"/>
</dbReference>
<gene>
    <name evidence="1" type="ORF">PENSUB_3253</name>
</gene>
<name>A0A1Q5UFH5_9EURO</name>
<evidence type="ECO:0000313" key="2">
    <source>
        <dbReference type="Proteomes" id="UP000186955"/>
    </source>
</evidence>
<comment type="caution">
    <text evidence="1">The sequence shown here is derived from an EMBL/GenBank/DDBJ whole genome shotgun (WGS) entry which is preliminary data.</text>
</comment>
<reference evidence="1 2" key="1">
    <citation type="submission" date="2016-10" db="EMBL/GenBank/DDBJ databases">
        <title>Genome sequence of the ascomycete fungus Penicillium subrubescens.</title>
        <authorList>
            <person name="De Vries R.P."/>
            <person name="Peng M."/>
            <person name="Dilokpimol A."/>
            <person name="Hilden K."/>
            <person name="Makela M.R."/>
            <person name="Grigoriev I."/>
            <person name="Riley R."/>
            <person name="Granchi Z."/>
        </authorList>
    </citation>
    <scope>NUCLEOTIDE SEQUENCE [LARGE SCALE GENOMIC DNA]</scope>
    <source>
        <strain evidence="1 2">CBS 132785</strain>
    </source>
</reference>
<organism evidence="1 2">
    <name type="scientific">Penicillium subrubescens</name>
    <dbReference type="NCBI Taxonomy" id="1316194"/>
    <lineage>
        <taxon>Eukaryota</taxon>
        <taxon>Fungi</taxon>
        <taxon>Dikarya</taxon>
        <taxon>Ascomycota</taxon>
        <taxon>Pezizomycotina</taxon>
        <taxon>Eurotiomycetes</taxon>
        <taxon>Eurotiomycetidae</taxon>
        <taxon>Eurotiales</taxon>
        <taxon>Aspergillaceae</taxon>
        <taxon>Penicillium</taxon>
    </lineage>
</organism>
<dbReference type="Proteomes" id="UP000186955">
    <property type="component" value="Unassembled WGS sequence"/>
</dbReference>
<proteinExistence type="predicted"/>
<evidence type="ECO:0000313" key="1">
    <source>
        <dbReference type="EMBL" id="OKP11231.1"/>
    </source>
</evidence>
<dbReference type="OrthoDB" id="2305901at2759"/>